<evidence type="ECO:0000256" key="2">
    <source>
        <dbReference type="ARBA" id="ARBA00010510"/>
    </source>
</evidence>
<dbReference type="Proteomes" id="UP000697297">
    <property type="component" value="Unassembled WGS sequence"/>
</dbReference>
<dbReference type="CDD" id="cd07305">
    <property type="entry name" value="Porin3_Tom40"/>
    <property type="match status" value="1"/>
</dbReference>
<evidence type="ECO:0000313" key="14">
    <source>
        <dbReference type="Proteomes" id="UP000738402"/>
    </source>
</evidence>
<evidence type="ECO:0000256" key="6">
    <source>
        <dbReference type="ARBA" id="ARBA00022787"/>
    </source>
</evidence>
<evidence type="ECO:0000256" key="9">
    <source>
        <dbReference type="ARBA" id="ARBA00023136"/>
    </source>
</evidence>
<gene>
    <name evidence="11" type="ORF">KL933_002856</name>
    <name evidence="12" type="ORF">KL946_003478</name>
</gene>
<keyword evidence="5" id="KW-0812">Transmembrane</keyword>
<keyword evidence="13" id="KW-1185">Reference proteome</keyword>
<organism evidence="11 14">
    <name type="scientific">Ogataea haglerorum</name>
    <dbReference type="NCBI Taxonomy" id="1937702"/>
    <lineage>
        <taxon>Eukaryota</taxon>
        <taxon>Fungi</taxon>
        <taxon>Dikarya</taxon>
        <taxon>Ascomycota</taxon>
        <taxon>Saccharomycotina</taxon>
        <taxon>Pichiomycetes</taxon>
        <taxon>Pichiales</taxon>
        <taxon>Pichiaceae</taxon>
        <taxon>Ogataea</taxon>
    </lineage>
</organism>
<dbReference type="Proteomes" id="UP000738402">
    <property type="component" value="Unassembled WGS sequence"/>
</dbReference>
<dbReference type="AlphaFoldDB" id="A0AAN6D5B3"/>
<evidence type="ECO:0000256" key="8">
    <source>
        <dbReference type="ARBA" id="ARBA00023128"/>
    </source>
</evidence>
<keyword evidence="4" id="KW-1134">Transmembrane beta strand</keyword>
<dbReference type="EMBL" id="JAHLUN010000009">
    <property type="protein sequence ID" value="KAG7764038.1"/>
    <property type="molecule type" value="Genomic_DNA"/>
</dbReference>
<comment type="similarity">
    <text evidence="2">Belongs to the Tom40 family.</text>
</comment>
<evidence type="ECO:0000256" key="3">
    <source>
        <dbReference type="ARBA" id="ARBA00022448"/>
    </source>
</evidence>
<dbReference type="EMBL" id="JAHLUH010000007">
    <property type="protein sequence ID" value="KAG7727147.1"/>
    <property type="molecule type" value="Genomic_DNA"/>
</dbReference>
<keyword evidence="8" id="KW-0496">Mitochondrion</keyword>
<evidence type="ECO:0000256" key="1">
    <source>
        <dbReference type="ARBA" id="ARBA00004374"/>
    </source>
</evidence>
<accession>A0AAN6D5B3</accession>
<dbReference type="InterPro" id="IPR027246">
    <property type="entry name" value="Porin_Euk/Tom40"/>
</dbReference>
<dbReference type="InterPro" id="IPR023614">
    <property type="entry name" value="Porin_dom_sf"/>
</dbReference>
<dbReference type="GO" id="GO:0030150">
    <property type="term" value="P:protein import into mitochondrial matrix"/>
    <property type="evidence" value="ECO:0007669"/>
    <property type="project" value="InterPro"/>
</dbReference>
<sequence length="386" mass="42245">MAAPQMSMGELSKSLAPVPNLGNAGNAHEEQRDGFWSSNPMFTFVNNVARSIQQHRQSLDLINPGTMENINKEVAKDVFLNQMQFSGLRADISKTFAMNPIFQVSHGLSIGGQLPAYSFTAMVGNEKTFFQGTIDNEFSLTGRFNHSWDKHSISKLTFQLAQGQQPMCQIEHDYQANDFSLNFKTLNPNFLDDTYKGVMVGSILQSITPKLSLGMESVYSSLQPGVPGDAALSFVGRYNAGDWIASAQLQAQGAFVASFWRKVAKNVEAGIETTVQAGMQPTLNELMQPVYQTVVDANTTIGAKYEFRQSIYRGQVDSKGQVSFMLEHRVLPTVGLLFSATIDQIKNTANIGCGLSLEFAGSEEVMMMQNGMMDANGNPVEGAQLA</sequence>
<dbReference type="PANTHER" id="PTHR10802">
    <property type="entry name" value="MITOCHONDRIAL IMPORT RECEPTOR SUBUNIT TOM40"/>
    <property type="match status" value="1"/>
</dbReference>
<evidence type="ECO:0000256" key="5">
    <source>
        <dbReference type="ARBA" id="ARBA00022692"/>
    </source>
</evidence>
<name>A0AAN6D5B3_9ASCO</name>
<keyword evidence="6" id="KW-1000">Mitochondrion outer membrane</keyword>
<keyword evidence="3" id="KW-0813">Transport</keyword>
<keyword evidence="9" id="KW-0472">Membrane</keyword>
<evidence type="ECO:0000313" key="12">
    <source>
        <dbReference type="EMBL" id="KAG7764038.1"/>
    </source>
</evidence>
<feature type="region of interest" description="Disordered" evidence="10">
    <location>
        <begin position="1"/>
        <end position="32"/>
    </location>
</feature>
<evidence type="ECO:0000256" key="4">
    <source>
        <dbReference type="ARBA" id="ARBA00022452"/>
    </source>
</evidence>
<dbReference type="Pfam" id="PF01459">
    <property type="entry name" value="Porin_3"/>
    <property type="match status" value="1"/>
</dbReference>
<dbReference type="InterPro" id="IPR037930">
    <property type="entry name" value="Tom40"/>
</dbReference>
<comment type="caution">
    <text evidence="11">The sequence shown here is derived from an EMBL/GenBank/DDBJ whole genome shotgun (WGS) entry which is preliminary data.</text>
</comment>
<dbReference type="GO" id="GO:0008320">
    <property type="term" value="F:protein transmembrane transporter activity"/>
    <property type="evidence" value="ECO:0007669"/>
    <property type="project" value="InterPro"/>
</dbReference>
<dbReference type="GO" id="GO:0005741">
    <property type="term" value="C:mitochondrial outer membrane"/>
    <property type="evidence" value="ECO:0007669"/>
    <property type="project" value="UniProtKB-SubCell"/>
</dbReference>
<evidence type="ECO:0008006" key="15">
    <source>
        <dbReference type="Google" id="ProtNLM"/>
    </source>
</evidence>
<evidence type="ECO:0000313" key="11">
    <source>
        <dbReference type="EMBL" id="KAG7727147.1"/>
    </source>
</evidence>
<proteinExistence type="inferred from homology"/>
<reference evidence="11 13" key="1">
    <citation type="journal article" date="2021" name="G3 (Bethesda)">
        <title>Genomic diversity, chromosomal rearrangements, and interspecies hybridization in the ogataea polymorpha species complex.</title>
        <authorList>
            <person name="Hanson S.J."/>
            <person name="Cinneide E.O."/>
            <person name="Salzberg L.I."/>
            <person name="Wolfe K.H."/>
            <person name="McGowan J."/>
            <person name="Fitzpatrick D.A."/>
            <person name="Matlin K."/>
        </authorList>
    </citation>
    <scope>NUCLEOTIDE SEQUENCE</scope>
    <source>
        <strain evidence="12">81-436-3</strain>
        <strain evidence="11">83-405-1</strain>
    </source>
</reference>
<protein>
    <recommendedName>
        <fullName evidence="15">Mitochondrial import receptor subunit TOM40</fullName>
    </recommendedName>
</protein>
<comment type="subcellular location">
    <subcellularLocation>
        <location evidence="1">Mitochondrion outer membrane</location>
        <topology evidence="1">Multi-pass membrane protein</topology>
    </subcellularLocation>
</comment>
<dbReference type="Gene3D" id="2.40.160.10">
    <property type="entry name" value="Porin"/>
    <property type="match status" value="1"/>
</dbReference>
<keyword evidence="7" id="KW-0653">Protein transport</keyword>
<evidence type="ECO:0000256" key="10">
    <source>
        <dbReference type="SAM" id="MobiDB-lite"/>
    </source>
</evidence>
<evidence type="ECO:0000313" key="13">
    <source>
        <dbReference type="Proteomes" id="UP000697297"/>
    </source>
</evidence>
<evidence type="ECO:0000256" key="7">
    <source>
        <dbReference type="ARBA" id="ARBA00022927"/>
    </source>
</evidence>